<evidence type="ECO:0000256" key="11">
    <source>
        <dbReference type="SAM" id="Phobius"/>
    </source>
</evidence>
<dbReference type="PROSITE" id="PS50929">
    <property type="entry name" value="ABC_TM1F"/>
    <property type="match status" value="2"/>
</dbReference>
<dbReference type="CDD" id="cd03244">
    <property type="entry name" value="ABCC_MRP_domain2"/>
    <property type="match status" value="1"/>
</dbReference>
<dbReference type="InterPro" id="IPR011527">
    <property type="entry name" value="ABC1_TM_dom"/>
</dbReference>
<accession>A0A9N9RX20</accession>
<feature type="transmembrane region" description="Helical" evidence="11">
    <location>
        <begin position="349"/>
        <end position="371"/>
    </location>
</feature>
<dbReference type="CDD" id="cd03250">
    <property type="entry name" value="ABCC_MRP_domain1"/>
    <property type="match status" value="1"/>
</dbReference>
<dbReference type="InterPro" id="IPR017871">
    <property type="entry name" value="ABC_transporter-like_CS"/>
</dbReference>
<dbReference type="OrthoDB" id="6500128at2759"/>
<feature type="transmembrane region" description="Helical" evidence="11">
    <location>
        <begin position="1017"/>
        <end position="1039"/>
    </location>
</feature>
<evidence type="ECO:0000313" key="15">
    <source>
        <dbReference type="Proteomes" id="UP001153620"/>
    </source>
</evidence>
<dbReference type="CDD" id="cd18579">
    <property type="entry name" value="ABC_6TM_ABCC_D1"/>
    <property type="match status" value="1"/>
</dbReference>
<gene>
    <name evidence="14" type="ORF">CHIRRI_LOCUS7024</name>
</gene>
<feature type="domain" description="ABC transmembrane type-1" evidence="13">
    <location>
        <begin position="104"/>
        <end position="366"/>
    </location>
</feature>
<dbReference type="EMBL" id="OU895878">
    <property type="protein sequence ID" value="CAG9804131.1"/>
    <property type="molecule type" value="Genomic_DNA"/>
</dbReference>
<keyword evidence="3" id="KW-0813">Transport</keyword>
<organism evidence="14 15">
    <name type="scientific">Chironomus riparius</name>
    <dbReference type="NCBI Taxonomy" id="315576"/>
    <lineage>
        <taxon>Eukaryota</taxon>
        <taxon>Metazoa</taxon>
        <taxon>Ecdysozoa</taxon>
        <taxon>Arthropoda</taxon>
        <taxon>Hexapoda</taxon>
        <taxon>Insecta</taxon>
        <taxon>Pterygota</taxon>
        <taxon>Neoptera</taxon>
        <taxon>Endopterygota</taxon>
        <taxon>Diptera</taxon>
        <taxon>Nematocera</taxon>
        <taxon>Chironomoidea</taxon>
        <taxon>Chironomidae</taxon>
        <taxon>Chironominae</taxon>
        <taxon>Chironomus</taxon>
    </lineage>
</organism>
<keyword evidence="5" id="KW-0677">Repeat</keyword>
<dbReference type="GO" id="GO:0016020">
    <property type="term" value="C:membrane"/>
    <property type="evidence" value="ECO:0007669"/>
    <property type="project" value="UniProtKB-SubCell"/>
</dbReference>
<name>A0A9N9RX20_9DIPT</name>
<feature type="transmembrane region" description="Helical" evidence="11">
    <location>
        <begin position="988"/>
        <end position="1011"/>
    </location>
</feature>
<proteinExistence type="inferred from homology"/>
<evidence type="ECO:0000313" key="14">
    <source>
        <dbReference type="EMBL" id="CAG9804131.1"/>
    </source>
</evidence>
<dbReference type="Proteomes" id="UP001153620">
    <property type="component" value="Chromosome 2"/>
</dbReference>
<evidence type="ECO:0000256" key="2">
    <source>
        <dbReference type="ARBA" id="ARBA00009726"/>
    </source>
</evidence>
<comment type="similarity">
    <text evidence="2">Belongs to the ABC transporter superfamily. ABCC family. Conjugate transporter (TC 3.A.1.208) subfamily.</text>
</comment>
<feature type="transmembrane region" description="Helical" evidence="11">
    <location>
        <begin position="739"/>
        <end position="763"/>
    </location>
</feature>
<evidence type="ECO:0000259" key="13">
    <source>
        <dbReference type="PROSITE" id="PS50929"/>
    </source>
</evidence>
<feature type="compositionally biased region" description="Acidic residues" evidence="10">
    <location>
        <begin position="694"/>
        <end position="706"/>
    </location>
</feature>
<feature type="transmembrane region" description="Helical" evidence="11">
    <location>
        <begin position="804"/>
        <end position="826"/>
    </location>
</feature>
<dbReference type="InterPro" id="IPR050173">
    <property type="entry name" value="ABC_transporter_C-like"/>
</dbReference>
<dbReference type="InterPro" id="IPR027417">
    <property type="entry name" value="P-loop_NTPase"/>
</dbReference>
<dbReference type="GO" id="GO:0016887">
    <property type="term" value="F:ATP hydrolysis activity"/>
    <property type="evidence" value="ECO:0007669"/>
    <property type="project" value="InterPro"/>
</dbReference>
<evidence type="ECO:0000256" key="5">
    <source>
        <dbReference type="ARBA" id="ARBA00022737"/>
    </source>
</evidence>
<dbReference type="PROSITE" id="PS00211">
    <property type="entry name" value="ABC_TRANSPORTER_1"/>
    <property type="match status" value="2"/>
</dbReference>
<feature type="transmembrane region" description="Helical" evidence="11">
    <location>
        <begin position="905"/>
        <end position="923"/>
    </location>
</feature>
<dbReference type="Gene3D" id="1.20.1560.10">
    <property type="entry name" value="ABC transporter type 1, transmembrane domain"/>
    <property type="match status" value="2"/>
</dbReference>
<dbReference type="SMART" id="SM00382">
    <property type="entry name" value="AAA"/>
    <property type="match status" value="2"/>
</dbReference>
<keyword evidence="8 11" id="KW-1133">Transmembrane helix</keyword>
<dbReference type="Pfam" id="PF00664">
    <property type="entry name" value="ABC_membrane"/>
    <property type="match status" value="2"/>
</dbReference>
<protein>
    <submittedName>
        <fullName evidence="14">Uncharacterized protein</fullName>
    </submittedName>
</protein>
<dbReference type="GO" id="GO:0005524">
    <property type="term" value="F:ATP binding"/>
    <property type="evidence" value="ECO:0007669"/>
    <property type="project" value="UniProtKB-KW"/>
</dbReference>
<dbReference type="FunFam" id="1.20.1560.10:FF:000026">
    <property type="entry name" value="Multidrug resistance-associated protein lethal(2)03659"/>
    <property type="match status" value="1"/>
</dbReference>
<dbReference type="InterPro" id="IPR003439">
    <property type="entry name" value="ABC_transporter-like_ATP-bd"/>
</dbReference>
<dbReference type="Gene3D" id="3.40.50.300">
    <property type="entry name" value="P-loop containing nucleotide triphosphate hydrolases"/>
    <property type="match status" value="2"/>
</dbReference>
<feature type="transmembrane region" description="Helical" evidence="11">
    <location>
        <begin position="132"/>
        <end position="154"/>
    </location>
</feature>
<dbReference type="InterPro" id="IPR036640">
    <property type="entry name" value="ABC1_TM_sf"/>
</dbReference>
<feature type="domain" description="ABC transporter" evidence="12">
    <location>
        <begin position="425"/>
        <end position="668"/>
    </location>
</feature>
<dbReference type="FunFam" id="3.40.50.300:FF:000973">
    <property type="entry name" value="Multidrug resistance-associated protein 4"/>
    <property type="match status" value="1"/>
</dbReference>
<feature type="transmembrane region" description="Helical" evidence="11">
    <location>
        <begin position="204"/>
        <end position="226"/>
    </location>
</feature>
<dbReference type="SUPFAM" id="SSF90123">
    <property type="entry name" value="ABC transporter transmembrane region"/>
    <property type="match status" value="2"/>
</dbReference>
<dbReference type="InterPro" id="IPR044746">
    <property type="entry name" value="ABCC_6TM_D1"/>
</dbReference>
<dbReference type="FunFam" id="1.20.1560.10:FF:000014">
    <property type="entry name" value="Multidrug resistance-associated protein member 4"/>
    <property type="match status" value="1"/>
</dbReference>
<reference evidence="14" key="2">
    <citation type="submission" date="2022-10" db="EMBL/GenBank/DDBJ databases">
        <authorList>
            <consortium name="ENA_rothamsted_submissions"/>
            <consortium name="culmorum"/>
            <person name="King R."/>
        </authorList>
    </citation>
    <scope>NUCLEOTIDE SEQUENCE</scope>
</reference>
<dbReference type="FunFam" id="3.40.50.300:FF:000163">
    <property type="entry name" value="Multidrug resistance-associated protein member 4"/>
    <property type="match status" value="1"/>
</dbReference>
<keyword evidence="6" id="KW-0547">Nucleotide-binding</keyword>
<keyword evidence="9 11" id="KW-0472">Membrane</keyword>
<feature type="transmembrane region" description="Helical" evidence="11">
    <location>
        <begin position="315"/>
        <end position="337"/>
    </location>
</feature>
<dbReference type="SUPFAM" id="SSF52540">
    <property type="entry name" value="P-loop containing nucleoside triphosphate hydrolases"/>
    <property type="match status" value="2"/>
</dbReference>
<dbReference type="PANTHER" id="PTHR24223">
    <property type="entry name" value="ATP-BINDING CASSETTE SUB-FAMILY C"/>
    <property type="match status" value="1"/>
</dbReference>
<feature type="domain" description="ABC transmembrane type-1" evidence="13">
    <location>
        <begin position="740"/>
        <end position="1047"/>
    </location>
</feature>
<feature type="region of interest" description="Disordered" evidence="10">
    <location>
        <begin position="680"/>
        <end position="715"/>
    </location>
</feature>
<feature type="domain" description="ABC transporter" evidence="12">
    <location>
        <begin position="1082"/>
        <end position="1315"/>
    </location>
</feature>
<reference evidence="14" key="1">
    <citation type="submission" date="2022-01" db="EMBL/GenBank/DDBJ databases">
        <authorList>
            <person name="King R."/>
        </authorList>
    </citation>
    <scope>NUCLEOTIDE SEQUENCE</scope>
</reference>
<evidence type="ECO:0000256" key="6">
    <source>
        <dbReference type="ARBA" id="ARBA00022741"/>
    </source>
</evidence>
<feature type="transmembrane region" description="Helical" evidence="11">
    <location>
        <begin position="91"/>
        <end position="112"/>
    </location>
</feature>
<keyword evidence="15" id="KW-1185">Reference proteome</keyword>
<keyword evidence="7" id="KW-0067">ATP-binding</keyword>
<comment type="subcellular location">
    <subcellularLocation>
        <location evidence="1">Membrane</location>
        <topology evidence="1">Multi-pass membrane protein</topology>
    </subcellularLocation>
</comment>
<feature type="transmembrane region" description="Helical" evidence="11">
    <location>
        <begin position="232"/>
        <end position="250"/>
    </location>
</feature>
<evidence type="ECO:0000256" key="9">
    <source>
        <dbReference type="ARBA" id="ARBA00023136"/>
    </source>
</evidence>
<evidence type="ECO:0000256" key="8">
    <source>
        <dbReference type="ARBA" id="ARBA00022989"/>
    </source>
</evidence>
<evidence type="ECO:0000256" key="1">
    <source>
        <dbReference type="ARBA" id="ARBA00004141"/>
    </source>
</evidence>
<evidence type="ECO:0000256" key="7">
    <source>
        <dbReference type="ARBA" id="ARBA00022840"/>
    </source>
</evidence>
<evidence type="ECO:0000256" key="4">
    <source>
        <dbReference type="ARBA" id="ARBA00022692"/>
    </source>
</evidence>
<sequence>MEQQYDQKNAENPREKASFLSIITFFWTIDLFKKGYKKDLEVEDLYKPLKCDESEKLGDRLEKNWNRQINKSNSKRPSLIKAITKTFWREYLVLGVYEFINDIVVRLSLPLFLGRLLDYFSPSSNLSKESAFFNAGMLIALNALGAITINQFLITSFSNGMKVRLATCSLIYRKSLRLSSTALGNTSVGKVVNLLSNDVSRFDIVSVFLHCLWLAPLLTIVVGVLLYLQVGYAGLIGMLVIAVVTPLQSYTGKLSSKFRLQTAIRTDERVRLMDEIINGIQVIKLYAWEKSFKKLIGWAREKELKVIKKSSYVRALYMTFMLFTTRSALYCTMMAIVVLGDELTASKVFVISSLYQIISSVLSQMFVRGIAEIAEALVAMRRLQNFLEHDEKVEYSNDRFISDKMFNENGKSMNGNVETPANVILSMDDVCCRWKTMEERENASGDKDAEDKNEYKLTLNKINLKVKRGRLVGILGHVGAGKSSLLQTILRELPIESGKMSIKGKISFAPQEAWVFSGSIRQNVLFGCEMDKDRYDKVVTACALNKDFEMFAHGDMTLIGERGSSLSGGQKARLSLARSLYRDADLYLFDDPLSAVDAHVGKHLFENCLSRSGFLGKQHSTRILVTHQVHFLKDADWLVLLKDGKIEKQGYAHEILKDGNIINEIAEEVETFRRRSLSRSSSKSSSSVNSVDDKEIEQENEVEEKEQEVQKNVEESSKGKIKGNVAMNYLRAGGNTIKIIFVFFLFLLTQAIASTSDYFVGFWTHQEEMRRFYASNSSIEDDNSTLATDSSENEPVERIFDSDALVYFGGILIVALFFIAIIRSIYFYTITIAASKNLHKMSFNGVVSTKMRFFDLNPSGRILNRFSKDLGAIDEWLAKCLLDAVQVVLMGLGSIVVTAVINPLYLIPVAFLFIIFSFLRKYFLKTSKNLKRLEGITKSPAYVHLAATINGLSTIRAFGAQDILKKEFDQHQNLHTGAWFMYINVSQAFGFTLDVLCMIFVCCVTLSFLIFDTKDLSGASVGLAITQSMALTMMLQWGIRQSAEVMNQMMAVERILEYRELEPEQKEVKKVADKSWPQEGKIEFRNVVYSYAKEMEPALKGLTFTVNPGDKIGIVGRTGAGKSSLIGSLFRIAELEGEIIIDGIETGALSLEQLRSQISIIPQDPVLFSGTMRKNLDPFDDYQDDALWKALEDVKLKDIEGLRIQGLQSLVAAGGSNFSVGQRQLICLARAILRQNKILVLDEATANVDPETDGLIQQTIREKFINCTVLTIAHRLHTVMDSDKIIVMNFGKLAEYDTPENLLKTDGIFKSMINAAGSTESKNLMSLMKKNL</sequence>
<dbReference type="PANTHER" id="PTHR24223:SF456">
    <property type="entry name" value="MULTIDRUG RESISTANCE-ASSOCIATED PROTEIN LETHAL(2)03659"/>
    <property type="match status" value="1"/>
</dbReference>
<dbReference type="Pfam" id="PF00005">
    <property type="entry name" value="ABC_tran"/>
    <property type="match status" value="2"/>
</dbReference>
<dbReference type="PROSITE" id="PS50893">
    <property type="entry name" value="ABC_TRANSPORTER_2"/>
    <property type="match status" value="2"/>
</dbReference>
<evidence type="ECO:0000259" key="12">
    <source>
        <dbReference type="PROSITE" id="PS50893"/>
    </source>
</evidence>
<dbReference type="InterPro" id="IPR003593">
    <property type="entry name" value="AAA+_ATPase"/>
</dbReference>
<evidence type="ECO:0000256" key="10">
    <source>
        <dbReference type="SAM" id="MobiDB-lite"/>
    </source>
</evidence>
<evidence type="ECO:0000256" key="3">
    <source>
        <dbReference type="ARBA" id="ARBA00022448"/>
    </source>
</evidence>
<dbReference type="GO" id="GO:0140359">
    <property type="term" value="F:ABC-type transporter activity"/>
    <property type="evidence" value="ECO:0007669"/>
    <property type="project" value="InterPro"/>
</dbReference>
<keyword evidence="4 11" id="KW-0812">Transmembrane</keyword>